<gene>
    <name evidence="3" type="ORF">SAMN05660443_0709</name>
</gene>
<dbReference type="STRING" id="1122252.SAMN05660443_0709"/>
<accession>A0A1I1EMG5</accession>
<organism evidence="3 4">
    <name type="scientific">Marinospirillum celere</name>
    <dbReference type="NCBI Taxonomy" id="1122252"/>
    <lineage>
        <taxon>Bacteria</taxon>
        <taxon>Pseudomonadati</taxon>
        <taxon>Pseudomonadota</taxon>
        <taxon>Gammaproteobacteria</taxon>
        <taxon>Oceanospirillales</taxon>
        <taxon>Oceanospirillaceae</taxon>
        <taxon>Marinospirillum</taxon>
    </lineage>
</organism>
<evidence type="ECO:0000313" key="3">
    <source>
        <dbReference type="EMBL" id="SFB88291.1"/>
    </source>
</evidence>
<dbReference type="EMBL" id="FOLH01000001">
    <property type="protein sequence ID" value="SFB88291.1"/>
    <property type="molecule type" value="Genomic_DNA"/>
</dbReference>
<feature type="region of interest" description="Disordered" evidence="1">
    <location>
        <begin position="60"/>
        <end position="79"/>
    </location>
</feature>
<dbReference type="InterPro" id="IPR003615">
    <property type="entry name" value="HNH_nuc"/>
</dbReference>
<keyword evidence="4" id="KW-1185">Reference proteome</keyword>
<proteinExistence type="predicted"/>
<dbReference type="Proteomes" id="UP000199058">
    <property type="component" value="Unassembled WGS sequence"/>
</dbReference>
<dbReference type="GO" id="GO:0003676">
    <property type="term" value="F:nucleic acid binding"/>
    <property type="evidence" value="ECO:0007669"/>
    <property type="project" value="InterPro"/>
</dbReference>
<name>A0A1I1EMG5_9GAMM</name>
<evidence type="ECO:0000259" key="2">
    <source>
        <dbReference type="SMART" id="SM00507"/>
    </source>
</evidence>
<dbReference type="CDD" id="cd00085">
    <property type="entry name" value="HNHc"/>
    <property type="match status" value="1"/>
</dbReference>
<dbReference type="AlphaFoldDB" id="A0A1I1EMG5"/>
<dbReference type="GO" id="GO:0008270">
    <property type="term" value="F:zinc ion binding"/>
    <property type="evidence" value="ECO:0007669"/>
    <property type="project" value="InterPro"/>
</dbReference>
<reference evidence="3 4" key="1">
    <citation type="submission" date="2016-10" db="EMBL/GenBank/DDBJ databases">
        <authorList>
            <person name="de Groot N.N."/>
        </authorList>
    </citation>
    <scope>NUCLEOTIDE SEQUENCE [LARGE SCALE GENOMIC DNA]</scope>
    <source>
        <strain evidence="3 4">DSM 18438</strain>
    </source>
</reference>
<dbReference type="Pfam" id="PF01844">
    <property type="entry name" value="HNH"/>
    <property type="match status" value="1"/>
</dbReference>
<sequence length="115" mass="12481">MFSEADEKLIAFFIGQPDKEATATQVQAALGYTNIGAVNLHVVRIANNLAAFVRYTPEERENGQACGTPAPFNRKSDGTPYLEVHHKTPLALGGEDTVENAIALCPNCHRKAHYG</sequence>
<protein>
    <submittedName>
        <fullName evidence="3">HNH endonuclease</fullName>
    </submittedName>
</protein>
<dbReference type="SMART" id="SM00507">
    <property type="entry name" value="HNHc"/>
    <property type="match status" value="1"/>
</dbReference>
<evidence type="ECO:0000256" key="1">
    <source>
        <dbReference type="SAM" id="MobiDB-lite"/>
    </source>
</evidence>
<evidence type="ECO:0000313" key="4">
    <source>
        <dbReference type="Proteomes" id="UP000199058"/>
    </source>
</evidence>
<keyword evidence="3" id="KW-0540">Nuclease</keyword>
<keyword evidence="3" id="KW-0255">Endonuclease</keyword>
<dbReference type="RefSeq" id="WP_218149366.1">
    <property type="nucleotide sequence ID" value="NZ_FOLH01000001.1"/>
</dbReference>
<dbReference type="Gene3D" id="1.10.30.50">
    <property type="match status" value="1"/>
</dbReference>
<keyword evidence="3" id="KW-0378">Hydrolase</keyword>
<feature type="domain" description="HNH nuclease" evidence="2">
    <location>
        <begin position="48"/>
        <end position="110"/>
    </location>
</feature>
<dbReference type="GO" id="GO:0004519">
    <property type="term" value="F:endonuclease activity"/>
    <property type="evidence" value="ECO:0007669"/>
    <property type="project" value="UniProtKB-KW"/>
</dbReference>
<dbReference type="InterPro" id="IPR002711">
    <property type="entry name" value="HNH"/>
</dbReference>